<protein>
    <submittedName>
        <fullName evidence="1">Uncharacterized protein</fullName>
    </submittedName>
</protein>
<reference evidence="1 2" key="1">
    <citation type="journal article" date="2014" name="Genome Announc.">
        <title>Draft genome sequences of eight enterohepatic helicobacter species isolated from both laboratory and wild rodents.</title>
        <authorList>
            <person name="Sheh A."/>
            <person name="Shen Z."/>
            <person name="Fox J.G."/>
        </authorList>
    </citation>
    <scope>NUCLEOTIDE SEQUENCE [LARGE SCALE GENOMIC DNA]</scope>
    <source>
        <strain evidence="1 2">MIT 96-1001</strain>
    </source>
</reference>
<gene>
    <name evidence="1" type="ORF">LS74_004285</name>
</gene>
<evidence type="ECO:0000313" key="1">
    <source>
        <dbReference type="EMBL" id="TLD92559.1"/>
    </source>
</evidence>
<dbReference type="Gene3D" id="3.30.1120.180">
    <property type="entry name" value="Flagellar FLiS export co-chaperone, HP1076"/>
    <property type="match status" value="1"/>
</dbReference>
<name>A0A4U8SZQ4_9HELI</name>
<dbReference type="Pfam" id="PF16522">
    <property type="entry name" value="FliS_cochap"/>
    <property type="match status" value="1"/>
</dbReference>
<organism evidence="1 2">
    <name type="scientific">Helicobacter magdeburgensis</name>
    <dbReference type="NCBI Taxonomy" id="471858"/>
    <lineage>
        <taxon>Bacteria</taxon>
        <taxon>Pseudomonadati</taxon>
        <taxon>Campylobacterota</taxon>
        <taxon>Epsilonproteobacteria</taxon>
        <taxon>Campylobacterales</taxon>
        <taxon>Helicobacteraceae</taxon>
        <taxon>Helicobacter</taxon>
    </lineage>
</organism>
<dbReference type="InterPro" id="IPR032411">
    <property type="entry name" value="FliS_cochap"/>
</dbReference>
<accession>A0A4U8SZQ4</accession>
<dbReference type="EMBL" id="JRPE02000005">
    <property type="protein sequence ID" value="TLD92559.1"/>
    <property type="molecule type" value="Genomic_DNA"/>
</dbReference>
<dbReference type="Proteomes" id="UP000029921">
    <property type="component" value="Unassembled WGS sequence"/>
</dbReference>
<keyword evidence="2" id="KW-1185">Reference proteome</keyword>
<dbReference type="AlphaFoldDB" id="A0A4U8SZQ4"/>
<comment type="caution">
    <text evidence="1">The sequence shown here is derived from an EMBL/GenBank/DDBJ whole genome shotgun (WGS) entry which is preliminary data.</text>
</comment>
<sequence length="191" mass="21326">MEQNMLEQSTRFQSEEVNMQNIIATMQKHQKDIEKQFSQDSNTQSIHKFSEDMKGANEFIGALQTANVACRKILKLAKDLGANSLSQDSQDLQDIIGNTAFMGVKLFNTQLSTTLNATSYTFCIDNPMPLLQADSNTQALIAYIEEKSQEITQLLLTLSDALIESSTPSTSSENYNFNEFNAKAFSQMLKG</sequence>
<dbReference type="InterPro" id="IPR038315">
    <property type="entry name" value="FliS_cochap_sf"/>
</dbReference>
<proteinExistence type="predicted"/>
<evidence type="ECO:0000313" key="2">
    <source>
        <dbReference type="Proteomes" id="UP000029921"/>
    </source>
</evidence>